<dbReference type="EMBL" id="QOIL01000012">
    <property type="protein sequence ID" value="RCG28944.1"/>
    <property type="molecule type" value="Genomic_DNA"/>
</dbReference>
<evidence type="ECO:0000313" key="19">
    <source>
        <dbReference type="Proteomes" id="UP000253094"/>
    </source>
</evidence>
<gene>
    <name evidence="18" type="ORF">DQ384_21500</name>
</gene>
<feature type="binding site" evidence="12">
    <location>
        <position position="508"/>
    </location>
    <ligand>
        <name>L-methionine</name>
        <dbReference type="ChEBI" id="CHEBI:57844"/>
    </ligand>
</feature>
<feature type="domain" description="Cobalamin-independent methionine synthase MetE N-terminal" evidence="17">
    <location>
        <begin position="12"/>
        <end position="319"/>
    </location>
</feature>
<evidence type="ECO:0000256" key="15">
    <source>
        <dbReference type="SAM" id="MobiDB-lite"/>
    </source>
</evidence>
<evidence type="ECO:0000259" key="17">
    <source>
        <dbReference type="Pfam" id="PF08267"/>
    </source>
</evidence>
<keyword evidence="7 18" id="KW-0808">Transferase</keyword>
<dbReference type="EC" id="2.1.1.14" evidence="4"/>
<feature type="binding site" evidence="12">
    <location>
        <begin position="539"/>
        <end position="540"/>
    </location>
    <ligand>
        <name>5-methyltetrahydropteroyltri-L-glutamate</name>
        <dbReference type="ChEBI" id="CHEBI:58207"/>
    </ligand>
</feature>
<feature type="binding site" evidence="13">
    <location>
        <position position="667"/>
    </location>
    <ligand>
        <name>Zn(2+)</name>
        <dbReference type="ChEBI" id="CHEBI:29105"/>
        <label>1</label>
        <note>catalytic</note>
    </ligand>
</feature>
<dbReference type="Proteomes" id="UP000253094">
    <property type="component" value="Unassembled WGS sequence"/>
</dbReference>
<feature type="binding site" evidence="12">
    <location>
        <position position="623"/>
    </location>
    <ligand>
        <name>L-methionine</name>
        <dbReference type="ChEBI" id="CHEBI:57844"/>
    </ligand>
</feature>
<feature type="binding site" evidence="12">
    <location>
        <begin position="455"/>
        <end position="457"/>
    </location>
    <ligand>
        <name>L-homocysteine</name>
        <dbReference type="ChEBI" id="CHEBI:58199"/>
    </ligand>
</feature>
<evidence type="ECO:0000256" key="2">
    <source>
        <dbReference type="ARBA" id="ARBA00004681"/>
    </source>
</evidence>
<dbReference type="PANTHER" id="PTHR30519">
    <property type="entry name" value="5-METHYLTETRAHYDROPTEROYLTRIGLUTAMATE--HOMOCYSTEINE METHYLTRANSFERASE"/>
    <property type="match status" value="1"/>
</dbReference>
<feature type="binding site" evidence="13">
    <location>
        <position position="665"/>
    </location>
    <ligand>
        <name>Zn(2+)</name>
        <dbReference type="ChEBI" id="CHEBI:29105"/>
        <label>1</label>
        <note>catalytic</note>
    </ligand>
</feature>
<dbReference type="SUPFAM" id="SSF51726">
    <property type="entry name" value="UROD/MetE-like"/>
    <property type="match status" value="2"/>
</dbReference>
<comment type="similarity">
    <text evidence="3">Belongs to the vitamin-B12 independent methionine synthase family.</text>
</comment>
<evidence type="ECO:0000256" key="3">
    <source>
        <dbReference type="ARBA" id="ARBA00009553"/>
    </source>
</evidence>
<evidence type="ECO:0000256" key="13">
    <source>
        <dbReference type="PIRSR" id="PIRSR000382-2"/>
    </source>
</evidence>
<comment type="function">
    <text evidence="1">Catalyzes the transfer of a methyl group from 5-methyltetrahydrofolate to homocysteine resulting in methionine formation.</text>
</comment>
<dbReference type="GO" id="GO:0032259">
    <property type="term" value="P:methylation"/>
    <property type="evidence" value="ECO:0007669"/>
    <property type="project" value="UniProtKB-KW"/>
</dbReference>
<feature type="region of interest" description="Disordered" evidence="15">
    <location>
        <begin position="373"/>
        <end position="426"/>
    </location>
</feature>
<keyword evidence="19" id="KW-1185">Reference proteome</keyword>
<dbReference type="InterPro" id="IPR006276">
    <property type="entry name" value="Cobalamin-indep_Met_synthase"/>
</dbReference>
<dbReference type="UniPathway" id="UPA00051">
    <property type="reaction ID" value="UER00082"/>
</dbReference>
<evidence type="ECO:0000256" key="6">
    <source>
        <dbReference type="ARBA" id="ARBA00022605"/>
    </source>
</evidence>
<feature type="binding site" evidence="13">
    <location>
        <position position="750"/>
    </location>
    <ligand>
        <name>Zn(2+)</name>
        <dbReference type="ChEBI" id="CHEBI:29105"/>
        <label>1</label>
        <note>catalytic</note>
    </ligand>
</feature>
<dbReference type="PIRSF" id="PIRSF000382">
    <property type="entry name" value="MeTrfase_B12_ind"/>
    <property type="match status" value="1"/>
</dbReference>
<feature type="binding site" evidence="12">
    <location>
        <position position="27"/>
    </location>
    <ligand>
        <name>5-methyltetrahydropteroyltri-L-glutamate</name>
        <dbReference type="ChEBI" id="CHEBI:58207"/>
    </ligand>
</feature>
<sequence length="787" mass="84651">MPAVPTTPFPASTILGYPRIGPDRELKRALERYWDGGSTAEELRAAGARIRERTWRRLDALGLAAAPCNTFSYYDQVLDTAVMLGAVPGRHRGASALDTYFAMARGTRDVPPLRMTKWFDTNYHYIVPEIGPDTVFTPDPGKPVAELREARALGFETRPVVVGPVTFLLLSQPAPGAPERFAPLDRLGDVLDAYERLLAALAAEGAAWVQLDEPALVADRTGAELDAVRQAYERLGSRADRPGLFVASYFGDLGEALPVLAGTPVEAVGVDLVRGRTPVEALGDALAGKTVVAGVVSGRDVWRTDRDRALDRLRVLRERVERVVVSTSCSLQHVPHSLEPETGLDPALVARMAFADEKVTEVVELAALLATAPPVAGGEPGESGAPEEPGEPEESGGTRRTGGSGEVLAGPVPPAEAHPAPAVTPPVWESRSPYAVRAAAQAEHLGLPPLPVTTIGSFPQTGELRAARAAFAAGELDEGAYEERVRAEIERAVRLQERLGLDVLVHGEPERNDMVQYFAEHLDGFAVTRHGWVQSYGSRCTRPPILHGDVGRPAPITVRWAEYARSLTGRPVKGILTGPVTIVAWSFVRDDLPLREVAFQVADAVRAEIADLEAAGISIVQVDEPALRELMPLRRAGQGAYLHWAVAAYRRATSGVDDRTQIHTHLCYSDADQILAAIDALDADVTSVESARSRGRILGEPMVRDFARGLGPGVYDIHSPRVPGPEEVGDLLDAVLRALPAERVWVNPDCGLKTRTYAQVEAALANVVTAARRLRETLAQPSSSSSV</sequence>
<evidence type="ECO:0000256" key="9">
    <source>
        <dbReference type="ARBA" id="ARBA00022737"/>
    </source>
</evidence>
<dbReference type="InterPro" id="IPR002629">
    <property type="entry name" value="Met_Synth_C/arc"/>
</dbReference>
<dbReference type="NCBIfam" id="NF003556">
    <property type="entry name" value="PRK05222.1"/>
    <property type="match status" value="1"/>
</dbReference>
<protein>
    <recommendedName>
        <fullName evidence="4">5-methyltetrahydropteroyltriglutamate--homocysteine S-methyltransferase</fullName>
        <ecNumber evidence="4">2.1.1.14</ecNumber>
    </recommendedName>
</protein>
<keyword evidence="8 13" id="KW-0479">Metal-binding</keyword>
<dbReference type="CDD" id="cd03311">
    <property type="entry name" value="CIMS_C_terminal_like"/>
    <property type="match status" value="1"/>
</dbReference>
<evidence type="ECO:0000256" key="7">
    <source>
        <dbReference type="ARBA" id="ARBA00022679"/>
    </source>
</evidence>
<evidence type="ECO:0000256" key="14">
    <source>
        <dbReference type="PIRSR" id="PIRSR000382-3"/>
    </source>
</evidence>
<evidence type="ECO:0000256" key="4">
    <source>
        <dbReference type="ARBA" id="ARBA00012034"/>
    </source>
</evidence>
<evidence type="ECO:0000259" key="16">
    <source>
        <dbReference type="Pfam" id="PF01717"/>
    </source>
</evidence>
<dbReference type="Pfam" id="PF01717">
    <property type="entry name" value="Meth_synt_2"/>
    <property type="match status" value="1"/>
</dbReference>
<name>A0A367FF48_9ACTN</name>
<feature type="domain" description="Cobalamin-independent methionine synthase MetE C-terminal/archaeal" evidence="16">
    <location>
        <begin position="450"/>
        <end position="772"/>
    </location>
</feature>
<feature type="binding site" evidence="12">
    <location>
        <begin position="455"/>
        <end position="457"/>
    </location>
    <ligand>
        <name>L-methionine</name>
        <dbReference type="ChEBI" id="CHEBI:57844"/>
    </ligand>
</feature>
<dbReference type="CDD" id="cd03312">
    <property type="entry name" value="CIMS_N_terminal_like"/>
    <property type="match status" value="1"/>
</dbReference>
<dbReference type="RefSeq" id="WP_114030664.1">
    <property type="nucleotide sequence ID" value="NZ_QOIL01000012.1"/>
</dbReference>
<evidence type="ECO:0000256" key="5">
    <source>
        <dbReference type="ARBA" id="ARBA00022603"/>
    </source>
</evidence>
<evidence type="ECO:0000256" key="10">
    <source>
        <dbReference type="ARBA" id="ARBA00022833"/>
    </source>
</evidence>
<evidence type="ECO:0000256" key="12">
    <source>
        <dbReference type="PIRSR" id="PIRSR000382-1"/>
    </source>
</evidence>
<keyword evidence="11" id="KW-0486">Methionine biosynthesis</keyword>
<dbReference type="GO" id="GO:0008270">
    <property type="term" value="F:zinc ion binding"/>
    <property type="evidence" value="ECO:0007669"/>
    <property type="project" value="InterPro"/>
</dbReference>
<organism evidence="18 19">
    <name type="scientific">Sphaerisporangium album</name>
    <dbReference type="NCBI Taxonomy" id="509200"/>
    <lineage>
        <taxon>Bacteria</taxon>
        <taxon>Bacillati</taxon>
        <taxon>Actinomycetota</taxon>
        <taxon>Actinomycetes</taxon>
        <taxon>Streptosporangiales</taxon>
        <taxon>Streptosporangiaceae</taxon>
        <taxon>Sphaerisporangium</taxon>
    </lineage>
</organism>
<proteinExistence type="inferred from homology"/>
<feature type="binding site" evidence="13">
    <location>
        <position position="689"/>
    </location>
    <ligand>
        <name>Zn(2+)</name>
        <dbReference type="ChEBI" id="CHEBI:29105"/>
        <label>1</label>
        <note>catalytic</note>
    </ligand>
</feature>
<evidence type="ECO:0000256" key="1">
    <source>
        <dbReference type="ARBA" id="ARBA00002777"/>
    </source>
</evidence>
<feature type="binding site" evidence="12">
    <location>
        <position position="585"/>
    </location>
    <ligand>
        <name>5-methyltetrahydropteroyltri-L-glutamate</name>
        <dbReference type="ChEBI" id="CHEBI:58207"/>
    </ligand>
</feature>
<comment type="caution">
    <text evidence="18">The sequence shown here is derived from an EMBL/GenBank/DDBJ whole genome shotgun (WGS) entry which is preliminary data.</text>
</comment>
<feature type="compositionally biased region" description="Low complexity" evidence="15">
    <location>
        <begin position="417"/>
        <end position="426"/>
    </location>
</feature>
<dbReference type="AlphaFoldDB" id="A0A367FF48"/>
<dbReference type="GO" id="GO:0003871">
    <property type="term" value="F:5-methyltetrahydropteroyltriglutamate-homocysteine S-methyltransferase activity"/>
    <property type="evidence" value="ECO:0007669"/>
    <property type="project" value="UniProtKB-EC"/>
</dbReference>
<dbReference type="Gene3D" id="3.20.20.210">
    <property type="match status" value="2"/>
</dbReference>
<evidence type="ECO:0000256" key="8">
    <source>
        <dbReference type="ARBA" id="ARBA00022723"/>
    </source>
</evidence>
<keyword evidence="10 13" id="KW-0862">Zinc</keyword>
<keyword evidence="9" id="KW-0677">Repeat</keyword>
<reference evidence="18 19" key="1">
    <citation type="submission" date="2018-06" db="EMBL/GenBank/DDBJ databases">
        <title>Sphaerisporangium craniellae sp. nov., isolated from a marine sponge in the South China Sea.</title>
        <authorList>
            <person name="Li L."/>
        </authorList>
    </citation>
    <scope>NUCLEOTIDE SEQUENCE [LARGE SCALE GENOMIC DNA]</scope>
    <source>
        <strain evidence="18 19">CCTCC AA 208026</strain>
    </source>
</reference>
<feature type="binding site" evidence="12">
    <location>
        <position position="623"/>
    </location>
    <ligand>
        <name>L-homocysteine</name>
        <dbReference type="ChEBI" id="CHEBI:58199"/>
    </ligand>
</feature>
<evidence type="ECO:0000256" key="11">
    <source>
        <dbReference type="ARBA" id="ARBA00023167"/>
    </source>
</evidence>
<feature type="binding site" evidence="12">
    <location>
        <position position="122"/>
    </location>
    <ligand>
        <name>5-methyltetrahydropteroyltri-L-glutamate</name>
        <dbReference type="ChEBI" id="CHEBI:58207"/>
    </ligand>
</feature>
<comment type="cofactor">
    <cofactor evidence="13">
        <name>Zn(2+)</name>
        <dbReference type="ChEBI" id="CHEBI:29105"/>
    </cofactor>
    <text evidence="13">Binds 2 Zn(2+) ions per subunit.</text>
</comment>
<dbReference type="InterPro" id="IPR038071">
    <property type="entry name" value="UROD/MetE-like_sf"/>
</dbReference>
<dbReference type="GO" id="GO:0009086">
    <property type="term" value="P:methionine biosynthetic process"/>
    <property type="evidence" value="ECO:0007669"/>
    <property type="project" value="UniProtKB-KW"/>
</dbReference>
<feature type="compositionally biased region" description="Low complexity" evidence="15">
    <location>
        <begin position="373"/>
        <end position="387"/>
    </location>
</feature>
<keyword evidence="6" id="KW-0028">Amino-acid biosynthesis</keyword>
<accession>A0A367FF48</accession>
<dbReference type="OrthoDB" id="244285at2"/>
<feature type="active site" description="Proton donor" evidence="14">
    <location>
        <position position="718"/>
    </location>
</feature>
<evidence type="ECO:0000313" key="18">
    <source>
        <dbReference type="EMBL" id="RCG28944.1"/>
    </source>
</evidence>
<dbReference type="InterPro" id="IPR013215">
    <property type="entry name" value="Cbl-indep_Met_Synth_N"/>
</dbReference>
<dbReference type="Pfam" id="PF08267">
    <property type="entry name" value="Meth_synt_1"/>
    <property type="match status" value="1"/>
</dbReference>
<comment type="pathway">
    <text evidence="2">Amino-acid biosynthesis; L-methionine biosynthesis via de novo pathway; L-methionine from L-homocysteine (MetE route): step 1/1.</text>
</comment>
<keyword evidence="5 18" id="KW-0489">Methyltransferase</keyword>